<evidence type="ECO:0000256" key="6">
    <source>
        <dbReference type="ARBA" id="ARBA00022777"/>
    </source>
</evidence>
<proteinExistence type="predicted"/>
<comment type="catalytic activity">
    <reaction evidence="1">
        <text>ATP + protein L-histidine = ADP + protein N-phospho-L-histidine.</text>
        <dbReference type="EC" id="2.7.13.3"/>
    </reaction>
</comment>
<evidence type="ECO:0000259" key="10">
    <source>
        <dbReference type="PROSITE" id="PS50109"/>
    </source>
</evidence>
<feature type="transmembrane region" description="Helical" evidence="9">
    <location>
        <begin position="116"/>
        <end position="137"/>
    </location>
</feature>
<gene>
    <name evidence="11" type="ORF">J5A65_02975</name>
</gene>
<dbReference type="InterPro" id="IPR036890">
    <property type="entry name" value="HATPase_C_sf"/>
</dbReference>
<keyword evidence="12" id="KW-1185">Reference proteome</keyword>
<keyword evidence="4" id="KW-0808">Transferase</keyword>
<keyword evidence="8" id="KW-0902">Two-component regulatory system</keyword>
<dbReference type="InterPro" id="IPR055558">
    <property type="entry name" value="DUF7134"/>
</dbReference>
<feature type="transmembrane region" description="Helical" evidence="9">
    <location>
        <begin position="12"/>
        <end position="33"/>
    </location>
</feature>
<accession>A0ABX7Y862</accession>
<dbReference type="Gene3D" id="1.20.5.1930">
    <property type="match status" value="1"/>
</dbReference>
<evidence type="ECO:0000256" key="5">
    <source>
        <dbReference type="ARBA" id="ARBA00022741"/>
    </source>
</evidence>
<feature type="transmembrane region" description="Helical" evidence="9">
    <location>
        <begin position="149"/>
        <end position="171"/>
    </location>
</feature>
<dbReference type="CDD" id="cd16917">
    <property type="entry name" value="HATPase_UhpB-NarQ-NarX-like"/>
    <property type="match status" value="1"/>
</dbReference>
<dbReference type="Proteomes" id="UP000678513">
    <property type="component" value="Chromosome"/>
</dbReference>
<dbReference type="PROSITE" id="PS50109">
    <property type="entry name" value="HIS_KIN"/>
    <property type="match status" value="1"/>
</dbReference>
<dbReference type="EMBL" id="CP072384">
    <property type="protein sequence ID" value="QUC08723.1"/>
    <property type="molecule type" value="Genomic_DNA"/>
</dbReference>
<evidence type="ECO:0000313" key="12">
    <source>
        <dbReference type="Proteomes" id="UP000678513"/>
    </source>
</evidence>
<protein>
    <recommendedName>
        <fullName evidence="2">histidine kinase</fullName>
        <ecNumber evidence="2">2.7.13.3</ecNumber>
    </recommendedName>
</protein>
<dbReference type="PANTHER" id="PTHR24421">
    <property type="entry name" value="NITRATE/NITRITE SENSOR PROTEIN NARX-RELATED"/>
    <property type="match status" value="1"/>
</dbReference>
<dbReference type="PROSITE" id="PS51257">
    <property type="entry name" value="PROKAR_LIPOPROTEIN"/>
    <property type="match status" value="1"/>
</dbReference>
<dbReference type="EC" id="2.7.13.3" evidence="2"/>
<dbReference type="InterPro" id="IPR003594">
    <property type="entry name" value="HATPase_dom"/>
</dbReference>
<keyword evidence="9" id="KW-0812">Transmembrane</keyword>
<evidence type="ECO:0000256" key="2">
    <source>
        <dbReference type="ARBA" id="ARBA00012438"/>
    </source>
</evidence>
<keyword evidence="7" id="KW-0067">ATP-binding</keyword>
<dbReference type="InterPro" id="IPR050482">
    <property type="entry name" value="Sensor_HK_TwoCompSys"/>
</dbReference>
<dbReference type="Pfam" id="PF23539">
    <property type="entry name" value="DUF7134"/>
    <property type="match status" value="1"/>
</dbReference>
<keyword evidence="6 11" id="KW-0418">Kinase</keyword>
<evidence type="ECO:0000256" key="8">
    <source>
        <dbReference type="ARBA" id="ARBA00023012"/>
    </source>
</evidence>
<keyword evidence="5" id="KW-0547">Nucleotide-binding</keyword>
<evidence type="ECO:0000256" key="1">
    <source>
        <dbReference type="ARBA" id="ARBA00000085"/>
    </source>
</evidence>
<feature type="domain" description="Histidine kinase" evidence="10">
    <location>
        <begin position="318"/>
        <end position="406"/>
    </location>
</feature>
<dbReference type="SUPFAM" id="SSF55874">
    <property type="entry name" value="ATPase domain of HSP90 chaperone/DNA topoisomerase II/histidine kinase"/>
    <property type="match status" value="1"/>
</dbReference>
<dbReference type="Pfam" id="PF07730">
    <property type="entry name" value="HisKA_3"/>
    <property type="match status" value="1"/>
</dbReference>
<keyword evidence="9" id="KW-1133">Transmembrane helix</keyword>
<dbReference type="SMART" id="SM00387">
    <property type="entry name" value="HATPase_c"/>
    <property type="match status" value="1"/>
</dbReference>
<dbReference type="Pfam" id="PF02518">
    <property type="entry name" value="HATPase_c"/>
    <property type="match status" value="1"/>
</dbReference>
<feature type="transmembrane region" description="Helical" evidence="9">
    <location>
        <begin position="87"/>
        <end position="104"/>
    </location>
</feature>
<reference evidence="11 12" key="1">
    <citation type="submission" date="2021-03" db="EMBL/GenBank/DDBJ databases">
        <title>Human Oral Microbial Genomes.</title>
        <authorList>
            <person name="Johnston C.D."/>
            <person name="Chen T."/>
            <person name="Dewhirst F.E."/>
        </authorList>
    </citation>
    <scope>NUCLEOTIDE SEQUENCE [LARGE SCALE GENOMIC DNA]</scope>
    <source>
        <strain evidence="11 12">DSMZ 100122</strain>
    </source>
</reference>
<feature type="transmembrane region" description="Helical" evidence="9">
    <location>
        <begin position="64"/>
        <end position="81"/>
    </location>
</feature>
<dbReference type="PANTHER" id="PTHR24421:SF10">
    <property type="entry name" value="NITRATE_NITRITE SENSOR PROTEIN NARQ"/>
    <property type="match status" value="1"/>
</dbReference>
<sequence length="408" mass="44292">MDARPLPENWLRTDALTTACLMVLSCVMAWLPVVAGTSIFKTSVWLQFLGCVLMTLPLIWRRRFPLTSGIAVCGIYLVLIHSTGLDLYASQVSLCLAFFSIGAWSAHRAKALVARIAISIAMALGVALDTLDLLLRLQAGQPDGPTLEAVLATLSGTWLHNVLFFATAWVFGDRGWQQAMEQLELERANTSVRELQADLVSKAIEEERLRIARELHDVVAHHVTTMSVQAAAARRLLDTDQERARASLKEVEAGARLAVRDLRSVVLMLRSGEANYESLPTLNELSKLVTSSQQTGLKVNYDRIGELPPLTPAIELTLYRVAQEALTNAAKHAGPSARVEVRLRGRSKTVELEVADDGIGMRTGLPGTGTGLIGMRERVTAVGGTLETGSKPRGGFRVRAEVPAEVGA</sequence>
<dbReference type="InterPro" id="IPR011712">
    <property type="entry name" value="Sig_transdc_His_kin_sub3_dim/P"/>
</dbReference>
<dbReference type="InterPro" id="IPR005467">
    <property type="entry name" value="His_kinase_dom"/>
</dbReference>
<dbReference type="RefSeq" id="WP_212325146.1">
    <property type="nucleotide sequence ID" value="NZ_AP024463.1"/>
</dbReference>
<evidence type="ECO:0000256" key="4">
    <source>
        <dbReference type="ARBA" id="ARBA00022679"/>
    </source>
</evidence>
<evidence type="ECO:0000256" key="7">
    <source>
        <dbReference type="ARBA" id="ARBA00022840"/>
    </source>
</evidence>
<dbReference type="GO" id="GO:0016301">
    <property type="term" value="F:kinase activity"/>
    <property type="evidence" value="ECO:0007669"/>
    <property type="project" value="UniProtKB-KW"/>
</dbReference>
<evidence type="ECO:0000313" key="11">
    <source>
        <dbReference type="EMBL" id="QUC08723.1"/>
    </source>
</evidence>
<keyword evidence="3" id="KW-0597">Phosphoprotein</keyword>
<organism evidence="11 12">
    <name type="scientific">Arachnia rubra</name>
    <dbReference type="NCBI Taxonomy" id="1547448"/>
    <lineage>
        <taxon>Bacteria</taxon>
        <taxon>Bacillati</taxon>
        <taxon>Actinomycetota</taxon>
        <taxon>Actinomycetes</taxon>
        <taxon>Propionibacteriales</taxon>
        <taxon>Propionibacteriaceae</taxon>
        <taxon>Arachnia</taxon>
    </lineage>
</organism>
<name>A0ABX7Y862_9ACTN</name>
<evidence type="ECO:0000256" key="9">
    <source>
        <dbReference type="SAM" id="Phobius"/>
    </source>
</evidence>
<dbReference type="Gene3D" id="3.30.565.10">
    <property type="entry name" value="Histidine kinase-like ATPase, C-terminal domain"/>
    <property type="match status" value="1"/>
</dbReference>
<evidence type="ECO:0000256" key="3">
    <source>
        <dbReference type="ARBA" id="ARBA00022553"/>
    </source>
</evidence>
<keyword evidence="9" id="KW-0472">Membrane</keyword>